<gene>
    <name evidence="6" type="ORF">CKO43_02075</name>
</gene>
<evidence type="ECO:0000313" key="6">
    <source>
        <dbReference type="EMBL" id="MBK1711565.1"/>
    </source>
</evidence>
<feature type="transmembrane region" description="Helical" evidence="5">
    <location>
        <begin position="167"/>
        <end position="185"/>
    </location>
</feature>
<feature type="transmembrane region" description="Helical" evidence="5">
    <location>
        <begin position="197"/>
        <end position="219"/>
    </location>
</feature>
<feature type="transmembrane region" description="Helical" evidence="5">
    <location>
        <begin position="59"/>
        <end position="80"/>
    </location>
</feature>
<keyword evidence="7" id="KW-1185">Reference proteome</keyword>
<dbReference type="Proteomes" id="UP001041814">
    <property type="component" value="Unassembled WGS sequence"/>
</dbReference>
<keyword evidence="2 5" id="KW-0812">Transmembrane</keyword>
<reference evidence="6" key="1">
    <citation type="submission" date="2017-08" db="EMBL/GenBank/DDBJ databases">
        <authorList>
            <person name="Imhoff J.F."/>
            <person name="Rahn T."/>
            <person name="Kuenzel S."/>
            <person name="Neulinger S.C."/>
        </authorList>
    </citation>
    <scope>NUCLEOTIDE SEQUENCE</scope>
    <source>
        <strain evidence="6">IM 151</strain>
    </source>
</reference>
<keyword evidence="3 5" id="KW-1133">Transmembrane helix</keyword>
<evidence type="ECO:0000256" key="2">
    <source>
        <dbReference type="ARBA" id="ARBA00022692"/>
    </source>
</evidence>
<evidence type="ECO:0000256" key="4">
    <source>
        <dbReference type="ARBA" id="ARBA00023136"/>
    </source>
</evidence>
<organism evidence="6 7">
    <name type="scientific">Rubrivivax gelatinosus</name>
    <name type="common">Rhodocyclus gelatinosus</name>
    <name type="synonym">Rhodopseudomonas gelatinosa</name>
    <dbReference type="NCBI Taxonomy" id="28068"/>
    <lineage>
        <taxon>Bacteria</taxon>
        <taxon>Pseudomonadati</taxon>
        <taxon>Pseudomonadota</taxon>
        <taxon>Betaproteobacteria</taxon>
        <taxon>Burkholderiales</taxon>
        <taxon>Sphaerotilaceae</taxon>
        <taxon>Rubrivivax</taxon>
    </lineage>
</organism>
<evidence type="ECO:0000256" key="3">
    <source>
        <dbReference type="ARBA" id="ARBA00022989"/>
    </source>
</evidence>
<dbReference type="Pfam" id="PF04610">
    <property type="entry name" value="TrbL"/>
    <property type="match status" value="1"/>
</dbReference>
<accession>A0ABS1DPR7</accession>
<sequence length="347" mass="36943">MFTWLGEKVSTILSTYVLEVVSKLCTMLAPMVLISMTVWILLFGYSVLRGEVNETVPQFVWKLVKLSMIFAVALQSGLYISTIAESAKDLALSVATAFVPAGSPAELVTSPYELLDEFNTSASKQTFDILKEASLLRLDLVFATIAFAFGSVAFLCIAVFVVTLSTALLTFVLGIGPVFVFALAWKPTQRFFDSWVSMLLNAVVLTWFSFFALGLSTYLGREVFLAIEEGGGFLGPNLNVLGESLRYCVLMLVMAILCFQAPALAAALTGGPVVQQGIQMLQNALIVSGLRKGNKTVSSLTGGSIRGGGGVPYTAGNLVGRGVGAAARAARAARDAASGSHQPNRPR</sequence>
<name>A0ABS1DPR7_RUBGE</name>
<protein>
    <submittedName>
        <fullName evidence="6">Conjugal transfer protein TrbL</fullName>
    </submittedName>
</protein>
<evidence type="ECO:0000256" key="1">
    <source>
        <dbReference type="ARBA" id="ARBA00004141"/>
    </source>
</evidence>
<reference evidence="6" key="2">
    <citation type="journal article" date="2020" name="Microorganisms">
        <title>Osmotic Adaptation and Compatible Solute Biosynthesis of Phototrophic Bacteria as Revealed from Genome Analyses.</title>
        <authorList>
            <person name="Imhoff J.F."/>
            <person name="Rahn T."/>
            <person name="Kunzel S."/>
            <person name="Keller A."/>
            <person name="Neulinger S.C."/>
        </authorList>
    </citation>
    <scope>NUCLEOTIDE SEQUENCE</scope>
    <source>
        <strain evidence="6">IM 151</strain>
    </source>
</reference>
<evidence type="ECO:0000313" key="7">
    <source>
        <dbReference type="Proteomes" id="UP001041814"/>
    </source>
</evidence>
<feature type="transmembrane region" description="Helical" evidence="5">
    <location>
        <begin position="244"/>
        <end position="268"/>
    </location>
</feature>
<feature type="transmembrane region" description="Helical" evidence="5">
    <location>
        <begin position="140"/>
        <end position="161"/>
    </location>
</feature>
<comment type="subcellular location">
    <subcellularLocation>
        <location evidence="1">Membrane</location>
        <topology evidence="1">Multi-pass membrane protein</topology>
    </subcellularLocation>
</comment>
<dbReference type="EMBL" id="NRRU01000004">
    <property type="protein sequence ID" value="MBK1711565.1"/>
    <property type="molecule type" value="Genomic_DNA"/>
</dbReference>
<comment type="caution">
    <text evidence="6">The sequence shown here is derived from an EMBL/GenBank/DDBJ whole genome shotgun (WGS) entry which is preliminary data.</text>
</comment>
<dbReference type="RefSeq" id="WP_200377696.1">
    <property type="nucleotide sequence ID" value="NZ_NRRU01000004.1"/>
</dbReference>
<proteinExistence type="predicted"/>
<keyword evidence="4 5" id="KW-0472">Membrane</keyword>
<evidence type="ECO:0000256" key="5">
    <source>
        <dbReference type="SAM" id="Phobius"/>
    </source>
</evidence>
<dbReference type="InterPro" id="IPR007688">
    <property type="entry name" value="Conjugal_tfr_TrbL/VirB6"/>
</dbReference>
<feature type="transmembrane region" description="Helical" evidence="5">
    <location>
        <begin position="24"/>
        <end position="47"/>
    </location>
</feature>